<dbReference type="AlphaFoldDB" id="A0A5D4MI54"/>
<keyword evidence="1" id="KW-0812">Transmembrane</keyword>
<proteinExistence type="predicted"/>
<comment type="caution">
    <text evidence="2">The sequence shown here is derived from an EMBL/GenBank/DDBJ whole genome shotgun (WGS) entry which is preliminary data.</text>
</comment>
<organism evidence="2 3">
    <name type="scientific">Rossellomorea vietnamensis</name>
    <dbReference type="NCBI Taxonomy" id="218284"/>
    <lineage>
        <taxon>Bacteria</taxon>
        <taxon>Bacillati</taxon>
        <taxon>Bacillota</taxon>
        <taxon>Bacilli</taxon>
        <taxon>Bacillales</taxon>
        <taxon>Bacillaceae</taxon>
        <taxon>Rossellomorea</taxon>
    </lineage>
</organism>
<gene>
    <name evidence="2" type="ORF">FZC84_01395</name>
</gene>
<dbReference type="Proteomes" id="UP000325182">
    <property type="component" value="Unassembled WGS sequence"/>
</dbReference>
<evidence type="ECO:0000313" key="2">
    <source>
        <dbReference type="EMBL" id="TYS01342.1"/>
    </source>
</evidence>
<dbReference type="RefSeq" id="WP_148952701.1">
    <property type="nucleotide sequence ID" value="NZ_VTEG01000001.1"/>
</dbReference>
<sequence>MNISIGMFLMMTASHLIQVSLLMAIFSSIYLKSRRNGYFSLVFIFVLYWFQLIRGFSVSYVLGISFLIIIIAMGIVSFFVIRRKKDSRN</sequence>
<reference evidence="2 3" key="1">
    <citation type="submission" date="2019-08" db="EMBL/GenBank/DDBJ databases">
        <title>Bacillus genomes from the desert of Cuatro Cienegas, Coahuila.</title>
        <authorList>
            <person name="Olmedo-Alvarez G."/>
        </authorList>
    </citation>
    <scope>NUCLEOTIDE SEQUENCE [LARGE SCALE GENOMIC DNA]</scope>
    <source>
        <strain evidence="2 3">CH128b_4D</strain>
    </source>
</reference>
<feature type="transmembrane region" description="Helical" evidence="1">
    <location>
        <begin position="38"/>
        <end position="54"/>
    </location>
</feature>
<evidence type="ECO:0000313" key="3">
    <source>
        <dbReference type="Proteomes" id="UP000325182"/>
    </source>
</evidence>
<accession>A0A5D4MI54</accession>
<keyword evidence="1" id="KW-0472">Membrane</keyword>
<evidence type="ECO:0000256" key="1">
    <source>
        <dbReference type="SAM" id="Phobius"/>
    </source>
</evidence>
<keyword evidence="1" id="KW-1133">Transmembrane helix</keyword>
<feature type="transmembrane region" description="Helical" evidence="1">
    <location>
        <begin position="60"/>
        <end position="81"/>
    </location>
</feature>
<feature type="transmembrane region" description="Helical" evidence="1">
    <location>
        <begin position="6"/>
        <end position="31"/>
    </location>
</feature>
<dbReference type="EMBL" id="VTEG01000001">
    <property type="protein sequence ID" value="TYS01342.1"/>
    <property type="molecule type" value="Genomic_DNA"/>
</dbReference>
<name>A0A5D4MI54_9BACI</name>
<protein>
    <submittedName>
        <fullName evidence="2">Uncharacterized protein</fullName>
    </submittedName>
</protein>